<evidence type="ECO:0000313" key="2">
    <source>
        <dbReference type="EMBL" id="SCU82463.1"/>
    </source>
</evidence>
<feature type="compositionally biased region" description="Polar residues" evidence="1">
    <location>
        <begin position="146"/>
        <end position="162"/>
    </location>
</feature>
<feature type="compositionally biased region" description="Low complexity" evidence="1">
    <location>
        <begin position="40"/>
        <end position="49"/>
    </location>
</feature>
<dbReference type="EMBL" id="LT598459">
    <property type="protein sequence ID" value="SCU82463.1"/>
    <property type="molecule type" value="Genomic_DNA"/>
</dbReference>
<evidence type="ECO:0000256" key="1">
    <source>
        <dbReference type="SAM" id="MobiDB-lite"/>
    </source>
</evidence>
<sequence>MDLDSESSVDNVDSSDDNTSGESSTLPSFEEDSQSEDSDQSTSTEDQSFALSEDSDRTFEGFSDLPDTGVISTDNLKVVRSHDSNEEDRQHSLECLDRAVSEDVENKAPASLSDASVSPQLLNHFQNPPSGASSGSSSTSTTVSSNDGQKINCETTSVLQTTDNDHLKTLENVAAYELSSSSDNESSRSSESDDYESPIIPNALSRRRVRTRLSRKGRQGRIRR</sequence>
<feature type="compositionally biased region" description="Polar residues" evidence="1">
    <location>
        <begin position="113"/>
        <end position="129"/>
    </location>
</feature>
<name>A0A1G4IYZ9_9SACH</name>
<feature type="region of interest" description="Disordered" evidence="1">
    <location>
        <begin position="1"/>
        <end position="224"/>
    </location>
</feature>
<accession>A0A1G4IYZ9</accession>
<reference evidence="3" key="1">
    <citation type="submission" date="2016-03" db="EMBL/GenBank/DDBJ databases">
        <authorList>
            <person name="Devillers H."/>
        </authorList>
    </citation>
    <scope>NUCLEOTIDE SEQUENCE [LARGE SCALE GENOMIC DNA]</scope>
</reference>
<gene>
    <name evidence="2" type="ORF">LADA_0C05490G</name>
</gene>
<feature type="compositionally biased region" description="Basic and acidic residues" evidence="1">
    <location>
        <begin position="80"/>
        <end position="106"/>
    </location>
</feature>
<organism evidence="2 3">
    <name type="scientific">Lachancea dasiensis</name>
    <dbReference type="NCBI Taxonomy" id="1072105"/>
    <lineage>
        <taxon>Eukaryota</taxon>
        <taxon>Fungi</taxon>
        <taxon>Dikarya</taxon>
        <taxon>Ascomycota</taxon>
        <taxon>Saccharomycotina</taxon>
        <taxon>Saccharomycetes</taxon>
        <taxon>Saccharomycetales</taxon>
        <taxon>Saccharomycetaceae</taxon>
        <taxon>Lachancea</taxon>
    </lineage>
</organism>
<feature type="compositionally biased region" description="Low complexity" evidence="1">
    <location>
        <begin position="8"/>
        <end position="20"/>
    </location>
</feature>
<dbReference type="AlphaFoldDB" id="A0A1G4IYZ9"/>
<protein>
    <submittedName>
        <fullName evidence="2">LADA_0C05490g1_1</fullName>
    </submittedName>
</protein>
<evidence type="ECO:0000313" key="3">
    <source>
        <dbReference type="Proteomes" id="UP000190274"/>
    </source>
</evidence>
<feature type="compositionally biased region" description="Low complexity" evidence="1">
    <location>
        <begin position="130"/>
        <end position="145"/>
    </location>
</feature>
<keyword evidence="3" id="KW-1185">Reference proteome</keyword>
<proteinExistence type="predicted"/>
<feature type="compositionally biased region" description="Basic residues" evidence="1">
    <location>
        <begin position="205"/>
        <end position="224"/>
    </location>
</feature>
<feature type="compositionally biased region" description="Acidic residues" evidence="1">
    <location>
        <begin position="29"/>
        <end position="39"/>
    </location>
</feature>
<dbReference type="Proteomes" id="UP000190274">
    <property type="component" value="Chromosome C"/>
</dbReference>